<evidence type="ECO:0000313" key="3">
    <source>
        <dbReference type="Proteomes" id="UP000039865"/>
    </source>
</evidence>
<feature type="region of interest" description="Disordered" evidence="1">
    <location>
        <begin position="125"/>
        <end position="146"/>
    </location>
</feature>
<keyword evidence="3" id="KW-1185">Reference proteome</keyword>
<reference evidence="2 3" key="1">
    <citation type="submission" date="2014-06" db="EMBL/GenBank/DDBJ databases">
        <authorList>
            <person name="Swart Estienne"/>
        </authorList>
    </citation>
    <scope>NUCLEOTIDE SEQUENCE [LARGE SCALE GENOMIC DNA]</scope>
    <source>
        <strain evidence="2 3">130c</strain>
    </source>
</reference>
<protein>
    <submittedName>
        <fullName evidence="2">Histidine acid phosphatase family protein</fullName>
    </submittedName>
</protein>
<organism evidence="2 3">
    <name type="scientific">Stylonychia lemnae</name>
    <name type="common">Ciliate</name>
    <dbReference type="NCBI Taxonomy" id="5949"/>
    <lineage>
        <taxon>Eukaryota</taxon>
        <taxon>Sar</taxon>
        <taxon>Alveolata</taxon>
        <taxon>Ciliophora</taxon>
        <taxon>Intramacronucleata</taxon>
        <taxon>Spirotrichea</taxon>
        <taxon>Stichotrichia</taxon>
        <taxon>Sporadotrichida</taxon>
        <taxon>Oxytrichidae</taxon>
        <taxon>Stylonychinae</taxon>
        <taxon>Stylonychia</taxon>
    </lineage>
</organism>
<evidence type="ECO:0000313" key="2">
    <source>
        <dbReference type="EMBL" id="CDW87778.1"/>
    </source>
</evidence>
<feature type="region of interest" description="Disordered" evidence="1">
    <location>
        <begin position="691"/>
        <end position="727"/>
    </location>
</feature>
<name>A0A078B2Q3_STYLE</name>
<dbReference type="SUPFAM" id="SSF48452">
    <property type="entry name" value="TPR-like"/>
    <property type="match status" value="1"/>
</dbReference>
<sequence length="979" mass="112595">MQVADDIYQRDNHSWKAMWNQLDINNNYNKKNNKQSPLSSKSKRPKQDDSSANLEQLNLFPTSTGLANRKGTSLLSLDDPNLMSSNQAINNKLQIFSQRNTETKIAVFSGRTNTKQKTNVSSTNIKNMKHDNSNSNNQQDTQGGSSFFNTPFSFNKIDPNKSELMSHQKQKFYDKNRLAFSQDGLPKLGGQTEDSKRGYQSIRKNRSITKEHISPDKLAMNQSLSAFFSFYKASITTNPLKRHLNRLGSKSKAINPFLHQSPSKQTYSSQTLKFANLPVTVKHEKNNLDIMEIANSNSKIDAKQKLLAFKNLKTEKVKSQESLHLIDIEAGKVKFEKSFKIQGVKERGNHNKTQIQDSKTENDLLRFNNMTQSKSGKKVLTKESFSRTFGLALNFEVDGNKKNYVTQLGDIIRSASSAFQIRDRKMVAEKLNRVAYLALVVKELQLAKRAYNLLAHTYLSWRLFRLAMDYFKKLKDCAFMDKDLETKMYAYKQIGFCYQQLKEYEKAILCFKKQLQIAWFISNSEGEMSAFDNLAIQYFYVGDLDRSRYYNDRMLRGKSEAKFSVVRKISAANAIKTMKKIKLPQNKFQDVQGPMTRSQKSIGREFQELFSETLKDYSLIEKIDEISEGQSPRMINSEIFVDPASKYLQPGTPISEISGKDLPSPTGIKGEKNILLLPFYQEIDKDLVQKQEDDDKKNQESGNLLSGSADEKNPQSNNESGMFSEDEDAKLKNAVIVNPVNRKRQRTRGNPIAKYFQRLKMKEEKEQKIEQVMRAKRKKGYMTEEERLRMSYDIKDILKKAQIKQQQRPRHRLHLNHLSLNRNVKQHKDIEDVIIQLIKFSIFQARIEQTARELRAFEVDVINEVDNIYYQKFNNFEDTMSGGHTTKHKNNKIKYQNLQVSNNVSSSSDPSNILVLIFAPSAIIMIEFEIQLENKICGSQSCAKQNAVGSYLLQIVQESAHFSDSLIVQAFLIYSEIIV</sequence>
<dbReference type="OrthoDB" id="286920at2759"/>
<dbReference type="AlphaFoldDB" id="A0A078B2Q3"/>
<dbReference type="OMA" id="NCENAIV"/>
<gene>
    <name evidence="2" type="primary">Contig11113.g11878</name>
    <name evidence="2" type="ORF">STYLEM_16890</name>
</gene>
<dbReference type="Proteomes" id="UP000039865">
    <property type="component" value="Unassembled WGS sequence"/>
</dbReference>
<evidence type="ECO:0000256" key="1">
    <source>
        <dbReference type="SAM" id="MobiDB-lite"/>
    </source>
</evidence>
<feature type="compositionally biased region" description="Low complexity" evidence="1">
    <location>
        <begin position="133"/>
        <end position="146"/>
    </location>
</feature>
<dbReference type="InParanoid" id="A0A078B2Q3"/>
<accession>A0A078B2Q3</accession>
<dbReference type="InterPro" id="IPR011990">
    <property type="entry name" value="TPR-like_helical_dom_sf"/>
</dbReference>
<dbReference type="EMBL" id="CCKQ01015926">
    <property type="protein sequence ID" value="CDW87778.1"/>
    <property type="molecule type" value="Genomic_DNA"/>
</dbReference>
<proteinExistence type="predicted"/>
<feature type="region of interest" description="Disordered" evidence="1">
    <location>
        <begin position="28"/>
        <end position="55"/>
    </location>
</feature>
<dbReference type="Gene3D" id="1.25.40.10">
    <property type="entry name" value="Tetratricopeptide repeat domain"/>
    <property type="match status" value="1"/>
</dbReference>